<name>A0ACB8UYL2_9EURO</name>
<protein>
    <submittedName>
        <fullName evidence="1">Uncharacterized protein</fullName>
    </submittedName>
</protein>
<comment type="caution">
    <text evidence="1">The sequence shown here is derived from an EMBL/GenBank/DDBJ whole genome shotgun (WGS) entry which is preliminary data.</text>
</comment>
<proteinExistence type="predicted"/>
<evidence type="ECO:0000313" key="1">
    <source>
        <dbReference type="EMBL" id="KAI2388024.1"/>
    </source>
</evidence>
<gene>
    <name evidence="1" type="ORF">LOY88_002821</name>
</gene>
<dbReference type="EMBL" id="JALBCA010000034">
    <property type="protein sequence ID" value="KAI2388024.1"/>
    <property type="molecule type" value="Genomic_DNA"/>
</dbReference>
<reference evidence="1" key="1">
    <citation type="journal article" date="2022" name="bioRxiv">
        <title>Population genetic analysis of Ophidiomyces ophidiicola, the causative agent of snake fungal disease, indicates recent introductions to the USA.</title>
        <authorList>
            <person name="Ladner J.T."/>
            <person name="Palmer J.M."/>
            <person name="Ettinger C.L."/>
            <person name="Stajich J.E."/>
            <person name="Farrell T.M."/>
            <person name="Glorioso B.M."/>
            <person name="Lawson B."/>
            <person name="Price S.J."/>
            <person name="Stengle A.G."/>
            <person name="Grear D.A."/>
            <person name="Lorch J.M."/>
        </authorList>
    </citation>
    <scope>NUCLEOTIDE SEQUENCE</scope>
    <source>
        <strain evidence="1">NWHC 24266-5</strain>
    </source>
</reference>
<organism evidence="1">
    <name type="scientific">Ophidiomyces ophidiicola</name>
    <dbReference type="NCBI Taxonomy" id="1387563"/>
    <lineage>
        <taxon>Eukaryota</taxon>
        <taxon>Fungi</taxon>
        <taxon>Dikarya</taxon>
        <taxon>Ascomycota</taxon>
        <taxon>Pezizomycotina</taxon>
        <taxon>Eurotiomycetes</taxon>
        <taxon>Eurotiomycetidae</taxon>
        <taxon>Onygenales</taxon>
        <taxon>Onygenaceae</taxon>
        <taxon>Ophidiomyces</taxon>
    </lineage>
</organism>
<accession>A0ACB8UYL2</accession>
<sequence>MNWTGGKLFRHSFKDKTTLKAREKLHFAKAKRRAHTSRREPLSPIRVPRSAVDVAGPNPPSSIRTDQRVCNQGSFSGGWKSTENNRRHRVKDTRNAPLSIYTGDQLPPPNVEPDAGTLEDFRRRLLKKHDWADLSISRPVNMRFTSEAERYNYGRRRPLTQADRQRLAVGERRTNSRPPSYRALRGVHRQRKGEYTPTVLNPDDISIRIHKEPIVYLDSQPRSVSKAMSMMSSESMLLDQEENHTNDILGLPSTLAQHESSEELGSFGNQKGTSVNNPARGEIWRYPVSSPVLPDNCGLPVLSRHGTFAAYGPKTWYIAPDVEEAECPYTRENEHQEADTDPSMMLGPQNEVCQEKDQSSKLWRGIPDNIEKKTNEEQSRVQVFFGQRVNECAKDCPDPDEIWKRLVFKPQETRNGGDLIRKTIRNDVEDMSSIHETDGLIDNDFNSTIGGEAVQTVFNTSLNCVDSIIDNAPSETDFLSQFSPMGGYIDEFLSEISMHNNARGSILSAQPTSLVDNDRGGQDCQSIGYVPFPPDGSLTYGGQSWDSFASTSPSSYGRKAPWHT</sequence>